<dbReference type="AlphaFoldDB" id="A0A3B7MBU7"/>
<evidence type="ECO:0000313" key="2">
    <source>
        <dbReference type="Proteomes" id="UP000261812"/>
    </source>
</evidence>
<accession>A0A3B7MBU7</accession>
<gene>
    <name evidence="1" type="ORF">D3A95_08485</name>
</gene>
<reference evidence="2" key="1">
    <citation type="submission" date="2018-09" db="EMBL/GenBank/DDBJ databases">
        <title>Complete genome sequence of thermophilic cyanobacteria strain Thermosynechococcus elongatus PKUAC-SCTE542.</title>
        <authorList>
            <person name="Liang Y."/>
            <person name="Tang J."/>
            <person name="Daroch M."/>
        </authorList>
    </citation>
    <scope>NUCLEOTIDE SEQUENCE [LARGE SCALE GENOMIC DNA]</scope>
    <source>
        <strain evidence="2">E542</strain>
    </source>
</reference>
<organism evidence="1 2">
    <name type="scientific">Thermosynechococcus sichuanensis E542</name>
    <dbReference type="NCBI Taxonomy" id="2016101"/>
    <lineage>
        <taxon>Bacteria</taxon>
        <taxon>Bacillati</taxon>
        <taxon>Cyanobacteriota</taxon>
        <taxon>Cyanophyceae</taxon>
        <taxon>Acaryochloridales</taxon>
        <taxon>Thermosynechococcaceae</taxon>
        <taxon>Thermosynechococcus</taxon>
        <taxon>Thermosynechococcus sichuanensis</taxon>
    </lineage>
</organism>
<sequence>MDPDLIARLKIQAIKENTAVSQLLSEITERYLDKATRKVERQEERDAES</sequence>
<proteinExistence type="predicted"/>
<dbReference type="Proteomes" id="UP000261812">
    <property type="component" value="Chromosome"/>
</dbReference>
<dbReference type="InterPro" id="IPR013321">
    <property type="entry name" value="Arc_rbn_hlx_hlx"/>
</dbReference>
<name>A0A3B7MBU7_9CYAN</name>
<keyword evidence="2" id="KW-1185">Reference proteome</keyword>
<dbReference type="EMBL" id="CP032152">
    <property type="protein sequence ID" value="AXY68123.2"/>
    <property type="molecule type" value="Genomic_DNA"/>
</dbReference>
<protein>
    <submittedName>
        <fullName evidence="1">Uncharacterized protein</fullName>
    </submittedName>
</protein>
<evidence type="ECO:0000313" key="1">
    <source>
        <dbReference type="EMBL" id="AXY68123.2"/>
    </source>
</evidence>
<dbReference type="GO" id="GO:0006355">
    <property type="term" value="P:regulation of DNA-templated transcription"/>
    <property type="evidence" value="ECO:0007669"/>
    <property type="project" value="InterPro"/>
</dbReference>
<dbReference type="KEGG" id="tsq:D3A95_08485"/>
<dbReference type="Gene3D" id="1.10.1220.10">
    <property type="entry name" value="Met repressor-like"/>
    <property type="match status" value="1"/>
</dbReference>